<protein>
    <submittedName>
        <fullName evidence="1">Uncharacterized protein</fullName>
    </submittedName>
</protein>
<accession>A0A7C8ZHJ6</accession>
<sequence>MVKFTSFKSYRTYNVFHLTFTRNPWVVIENNTLEAILRKNRSLQSHRVPRKYNRRMHSCATEAHDRTAELEAMHVCMHNRVSYQCVVHGYPCVETWPCIVSYLSARLDSFSTFIKDFSFFFRGPFAGFL</sequence>
<dbReference type="EMBL" id="GISG01134242">
    <property type="protein sequence ID" value="MBA4643572.1"/>
    <property type="molecule type" value="Transcribed_RNA"/>
</dbReference>
<dbReference type="AlphaFoldDB" id="A0A7C8ZHJ6"/>
<evidence type="ECO:0000313" key="1">
    <source>
        <dbReference type="EMBL" id="MBA4643572.1"/>
    </source>
</evidence>
<organism evidence="1">
    <name type="scientific">Opuntia streptacantha</name>
    <name type="common">Prickly pear cactus</name>
    <name type="synonym">Opuntia cardona</name>
    <dbReference type="NCBI Taxonomy" id="393608"/>
    <lineage>
        <taxon>Eukaryota</taxon>
        <taxon>Viridiplantae</taxon>
        <taxon>Streptophyta</taxon>
        <taxon>Embryophyta</taxon>
        <taxon>Tracheophyta</taxon>
        <taxon>Spermatophyta</taxon>
        <taxon>Magnoliopsida</taxon>
        <taxon>eudicotyledons</taxon>
        <taxon>Gunneridae</taxon>
        <taxon>Pentapetalae</taxon>
        <taxon>Caryophyllales</taxon>
        <taxon>Cactineae</taxon>
        <taxon>Cactaceae</taxon>
        <taxon>Opuntioideae</taxon>
        <taxon>Opuntia</taxon>
    </lineage>
</organism>
<name>A0A7C8ZHJ6_OPUST</name>
<proteinExistence type="predicted"/>
<reference evidence="1" key="2">
    <citation type="submission" date="2020-07" db="EMBL/GenBank/DDBJ databases">
        <authorList>
            <person name="Vera ALvarez R."/>
            <person name="Arias-Moreno D.M."/>
            <person name="Jimenez-Jacinto V."/>
            <person name="Jimenez-Bremont J.F."/>
            <person name="Swaminathan K."/>
            <person name="Moose S.P."/>
            <person name="Guerrero-Gonzalez M.L."/>
            <person name="Marino-Ramirez L."/>
            <person name="Landsman D."/>
            <person name="Rodriguez-Kessler M."/>
            <person name="Delgado-Sanchez P."/>
        </authorList>
    </citation>
    <scope>NUCLEOTIDE SEQUENCE</scope>
    <source>
        <tissue evidence="1">Cladode</tissue>
    </source>
</reference>
<reference evidence="1" key="1">
    <citation type="journal article" date="2013" name="J. Plant Res.">
        <title>Effect of fungi and light on seed germination of three Opuntia species from semiarid lands of central Mexico.</title>
        <authorList>
            <person name="Delgado-Sanchez P."/>
            <person name="Jimenez-Bremont J.F."/>
            <person name="Guerrero-Gonzalez Mde L."/>
            <person name="Flores J."/>
        </authorList>
    </citation>
    <scope>NUCLEOTIDE SEQUENCE</scope>
    <source>
        <tissue evidence="1">Cladode</tissue>
    </source>
</reference>